<dbReference type="Proteomes" id="UP001458880">
    <property type="component" value="Unassembled WGS sequence"/>
</dbReference>
<dbReference type="EMBL" id="JASPKY010000171">
    <property type="protein sequence ID" value="KAK9728314.1"/>
    <property type="molecule type" value="Genomic_DNA"/>
</dbReference>
<reference evidence="2 3" key="2">
    <citation type="journal article" date="2024" name="BMC Genomics">
        <title>De novo assembly and annotation of Popillia japonica's genome with initial clues to its potential as an invasive pest.</title>
        <authorList>
            <person name="Cucini C."/>
            <person name="Boschi S."/>
            <person name="Funari R."/>
            <person name="Cardaioli E."/>
            <person name="Iannotti N."/>
            <person name="Marturano G."/>
            <person name="Paoli F."/>
            <person name="Bruttini M."/>
            <person name="Carapelli A."/>
            <person name="Frati F."/>
            <person name="Nardi F."/>
        </authorList>
    </citation>
    <scope>NUCLEOTIDE SEQUENCE [LARGE SCALE GENOMIC DNA]</scope>
    <source>
        <strain evidence="2">DMR45628</strain>
    </source>
</reference>
<evidence type="ECO:0000313" key="2">
    <source>
        <dbReference type="EMBL" id="KAK9728314.1"/>
    </source>
</evidence>
<dbReference type="EMBL" id="JASPKY010000171">
    <property type="protein sequence ID" value="KAK9728312.1"/>
    <property type="molecule type" value="Genomic_DNA"/>
</dbReference>
<evidence type="ECO:0000313" key="1">
    <source>
        <dbReference type="EMBL" id="KAK9728312.1"/>
    </source>
</evidence>
<dbReference type="AlphaFoldDB" id="A0AAW1L4Q7"/>
<reference evidence="2" key="1">
    <citation type="submission" date="2023-05" db="EMBL/GenBank/DDBJ databases">
        <authorList>
            <person name="Nardi F."/>
            <person name="Carapelli A."/>
            <person name="Cucini C."/>
        </authorList>
    </citation>
    <scope>NUCLEOTIDE SEQUENCE</scope>
    <source>
        <strain evidence="2">DMR45628</strain>
        <tissue evidence="2">Testes</tissue>
    </source>
</reference>
<proteinExistence type="predicted"/>
<sequence length="167" mass="18528">MGLPKFSDDDVCYELRRIVLSIDGSDKCRKCGKTLEFTFTVLAIALRDRGSTLELAGSPPAISGGHMRTPMRVPLLLNDDVTGRPKTGVEKRRTGVRTERTCLFFLKREITSGGKTACNLLTIHPLVTRQIKNMILFGYHSLSPAPYTLSTRDSAGVWGSARKRRES</sequence>
<keyword evidence="3" id="KW-1185">Reference proteome</keyword>
<evidence type="ECO:0000313" key="3">
    <source>
        <dbReference type="Proteomes" id="UP001458880"/>
    </source>
</evidence>
<organism evidence="2 3">
    <name type="scientific">Popillia japonica</name>
    <name type="common">Japanese beetle</name>
    <dbReference type="NCBI Taxonomy" id="7064"/>
    <lineage>
        <taxon>Eukaryota</taxon>
        <taxon>Metazoa</taxon>
        <taxon>Ecdysozoa</taxon>
        <taxon>Arthropoda</taxon>
        <taxon>Hexapoda</taxon>
        <taxon>Insecta</taxon>
        <taxon>Pterygota</taxon>
        <taxon>Neoptera</taxon>
        <taxon>Endopterygota</taxon>
        <taxon>Coleoptera</taxon>
        <taxon>Polyphaga</taxon>
        <taxon>Scarabaeiformia</taxon>
        <taxon>Scarabaeidae</taxon>
        <taxon>Rutelinae</taxon>
        <taxon>Popillia</taxon>
    </lineage>
</organism>
<protein>
    <submittedName>
        <fullName evidence="2">Uncharacterized protein</fullName>
    </submittedName>
</protein>
<name>A0AAW1L4Q7_POPJA</name>
<accession>A0AAW1L4Q7</accession>
<comment type="caution">
    <text evidence="2">The sequence shown here is derived from an EMBL/GenBank/DDBJ whole genome shotgun (WGS) entry which is preliminary data.</text>
</comment>
<gene>
    <name evidence="2" type="ORF">QE152_g18075</name>
    <name evidence="1" type="ORF">QE152_g18077</name>
</gene>